<comment type="caution">
    <text evidence="7">The sequence shown here is derived from an EMBL/GenBank/DDBJ whole genome shotgun (WGS) entry which is preliminary data.</text>
</comment>
<evidence type="ECO:0000256" key="5">
    <source>
        <dbReference type="SAM" id="Phobius"/>
    </source>
</evidence>
<dbReference type="OrthoDB" id="1915122at2759"/>
<accession>A0A433D7L1</accession>
<proteinExistence type="predicted"/>
<dbReference type="PANTHER" id="PTHR28018:SF3">
    <property type="entry name" value="RESPIRATORY SUPERCOMPLEX FACTOR 2, MITOCHONDRIAL"/>
    <property type="match status" value="1"/>
</dbReference>
<gene>
    <name evidence="7" type="ORF">BC936DRAFT_146442</name>
</gene>
<dbReference type="PROSITE" id="PS51503">
    <property type="entry name" value="HIG1"/>
    <property type="match status" value="1"/>
</dbReference>
<comment type="subcellular location">
    <subcellularLocation>
        <location evidence="1">Mitochondrion</location>
    </subcellularLocation>
</comment>
<evidence type="ECO:0000313" key="7">
    <source>
        <dbReference type="EMBL" id="RUP46856.1"/>
    </source>
</evidence>
<evidence type="ECO:0000256" key="1">
    <source>
        <dbReference type="ARBA" id="ARBA00004173"/>
    </source>
</evidence>
<dbReference type="GO" id="GO:0005739">
    <property type="term" value="C:mitochondrion"/>
    <property type="evidence" value="ECO:0007669"/>
    <property type="project" value="UniProtKB-SubCell"/>
</dbReference>
<name>A0A433D7L1_9FUNG</name>
<organism evidence="7 8">
    <name type="scientific">Jimgerdemannia flammicorona</name>
    <dbReference type="NCBI Taxonomy" id="994334"/>
    <lineage>
        <taxon>Eukaryota</taxon>
        <taxon>Fungi</taxon>
        <taxon>Fungi incertae sedis</taxon>
        <taxon>Mucoromycota</taxon>
        <taxon>Mucoromycotina</taxon>
        <taxon>Endogonomycetes</taxon>
        <taxon>Endogonales</taxon>
        <taxon>Endogonaceae</taxon>
        <taxon>Jimgerdemannia</taxon>
    </lineage>
</organism>
<feature type="transmembrane region" description="Helical" evidence="5">
    <location>
        <begin position="217"/>
        <end position="237"/>
    </location>
</feature>
<keyword evidence="2 5" id="KW-0812">Transmembrane</keyword>
<evidence type="ECO:0000313" key="8">
    <source>
        <dbReference type="Proteomes" id="UP000268093"/>
    </source>
</evidence>
<feature type="transmembrane region" description="Helical" evidence="5">
    <location>
        <begin position="252"/>
        <end position="271"/>
    </location>
</feature>
<evidence type="ECO:0000259" key="6">
    <source>
        <dbReference type="PROSITE" id="PS51503"/>
    </source>
</evidence>
<keyword evidence="3 5" id="KW-1133">Transmembrane helix</keyword>
<dbReference type="InterPro" id="IPR007667">
    <property type="entry name" value="Hypoxia_induced_domain"/>
</dbReference>
<dbReference type="InterPro" id="IPR040153">
    <property type="entry name" value="Rcf2"/>
</dbReference>
<evidence type="ECO:0000256" key="2">
    <source>
        <dbReference type="ARBA" id="ARBA00022692"/>
    </source>
</evidence>
<dbReference type="GO" id="GO:0033617">
    <property type="term" value="P:mitochondrial respiratory chain complex IV assembly"/>
    <property type="evidence" value="ECO:0007669"/>
    <property type="project" value="TreeGrafter"/>
</dbReference>
<keyword evidence="8" id="KW-1185">Reference proteome</keyword>
<feature type="transmembrane region" description="Helical" evidence="5">
    <location>
        <begin position="107"/>
        <end position="127"/>
    </location>
</feature>
<keyword evidence="4 5" id="KW-0472">Membrane</keyword>
<evidence type="ECO:0000256" key="4">
    <source>
        <dbReference type="ARBA" id="ARBA00023136"/>
    </source>
</evidence>
<reference evidence="7 8" key="1">
    <citation type="journal article" date="2018" name="New Phytol.">
        <title>Phylogenomics of Endogonaceae and evolution of mycorrhizas within Mucoromycota.</title>
        <authorList>
            <person name="Chang Y."/>
            <person name="Desiro A."/>
            <person name="Na H."/>
            <person name="Sandor L."/>
            <person name="Lipzen A."/>
            <person name="Clum A."/>
            <person name="Barry K."/>
            <person name="Grigoriev I.V."/>
            <person name="Martin F.M."/>
            <person name="Stajich J.E."/>
            <person name="Smith M.E."/>
            <person name="Bonito G."/>
            <person name="Spatafora J.W."/>
        </authorList>
    </citation>
    <scope>NUCLEOTIDE SEQUENCE [LARGE SCALE GENOMIC DNA]</scope>
    <source>
        <strain evidence="7 8">GMNB39</strain>
    </source>
</reference>
<dbReference type="PANTHER" id="PTHR28018">
    <property type="entry name" value="RESPIRATORY SUPERCOMPLEX FACTOR 2, MITOCHONDRIAL"/>
    <property type="match status" value="1"/>
</dbReference>
<sequence length="312" mass="34016">MHGRGTKTLRDNKNGTGREVWRDVMAGRSTMIRNCTVQSDEVILPKISKYPVTNFCSIYFDRSSILPILKTPFPKPSFPLLTMANRQLTKAQEEGHMKATINGGFKGAIAGLGLGLIATIAVGKAPAFQSLKPAYKSLFVVSDLCNWPNLCANLIFLCPSGTSAGMLFGADSAREKYEKTQLGYMDENEFGDKAARHYVSGPTTKDKVLDYLNDNRWTIIGVSWVASLAGSLAYTFSNKYLNAQQKLVQARMYAQAFTIAILMASAGISIAQGDDSKGKVDESDVRLRAVLGLPEQGPVPHLTPAASLHKHH</sequence>
<evidence type="ECO:0000256" key="3">
    <source>
        <dbReference type="ARBA" id="ARBA00022989"/>
    </source>
</evidence>
<dbReference type="Proteomes" id="UP000268093">
    <property type="component" value="Unassembled WGS sequence"/>
</dbReference>
<dbReference type="Pfam" id="PF04588">
    <property type="entry name" value="HIG_1_N"/>
    <property type="match status" value="1"/>
</dbReference>
<feature type="domain" description="HIG1" evidence="6">
    <location>
        <begin position="189"/>
        <end position="280"/>
    </location>
</feature>
<protein>
    <recommendedName>
        <fullName evidence="6">HIG1 domain-containing protein</fullName>
    </recommendedName>
</protein>
<dbReference type="EMBL" id="RBNI01005279">
    <property type="protein sequence ID" value="RUP46856.1"/>
    <property type="molecule type" value="Genomic_DNA"/>
</dbReference>
<dbReference type="AlphaFoldDB" id="A0A433D7L1"/>